<name>A0A0L0SMQ3_ALLM3</name>
<dbReference type="AlphaFoldDB" id="A0A0L0SMQ3"/>
<protein>
    <submittedName>
        <fullName evidence="2">Uncharacterized protein</fullName>
    </submittedName>
</protein>
<dbReference type="Proteomes" id="UP000054350">
    <property type="component" value="Unassembled WGS sequence"/>
</dbReference>
<dbReference type="VEuPathDB" id="FungiDB:AMAG_19054"/>
<proteinExistence type="predicted"/>
<reference evidence="3" key="2">
    <citation type="submission" date="2009-11" db="EMBL/GenBank/DDBJ databases">
        <title>The Genome Sequence of Allomyces macrogynus strain ATCC 38327.</title>
        <authorList>
            <consortium name="The Broad Institute Genome Sequencing Platform"/>
            <person name="Russ C."/>
            <person name="Cuomo C."/>
            <person name="Shea T."/>
            <person name="Young S.K."/>
            <person name="Zeng Q."/>
            <person name="Koehrsen M."/>
            <person name="Haas B."/>
            <person name="Borodovsky M."/>
            <person name="Guigo R."/>
            <person name="Alvarado L."/>
            <person name="Berlin A."/>
            <person name="Borenstein D."/>
            <person name="Chen Z."/>
            <person name="Engels R."/>
            <person name="Freedman E."/>
            <person name="Gellesch M."/>
            <person name="Goldberg J."/>
            <person name="Griggs A."/>
            <person name="Gujja S."/>
            <person name="Heiman D."/>
            <person name="Hepburn T."/>
            <person name="Howarth C."/>
            <person name="Jen D."/>
            <person name="Larson L."/>
            <person name="Lewis B."/>
            <person name="Mehta T."/>
            <person name="Park D."/>
            <person name="Pearson M."/>
            <person name="Roberts A."/>
            <person name="Saif S."/>
            <person name="Shenoy N."/>
            <person name="Sisk P."/>
            <person name="Stolte C."/>
            <person name="Sykes S."/>
            <person name="Walk T."/>
            <person name="White J."/>
            <person name="Yandava C."/>
            <person name="Burger G."/>
            <person name="Gray M.W."/>
            <person name="Holland P.W.H."/>
            <person name="King N."/>
            <person name="Lang F.B.F."/>
            <person name="Roger A.J."/>
            <person name="Ruiz-Trillo I."/>
            <person name="Lander E."/>
            <person name="Nusbaum C."/>
        </authorList>
    </citation>
    <scope>NUCLEOTIDE SEQUENCE [LARGE SCALE GENOMIC DNA]</scope>
    <source>
        <strain evidence="3">ATCC 38327</strain>
    </source>
</reference>
<feature type="compositionally biased region" description="Basic and acidic residues" evidence="1">
    <location>
        <begin position="115"/>
        <end position="125"/>
    </location>
</feature>
<feature type="compositionally biased region" description="Low complexity" evidence="1">
    <location>
        <begin position="179"/>
        <end position="188"/>
    </location>
</feature>
<feature type="region of interest" description="Disordered" evidence="1">
    <location>
        <begin position="179"/>
        <end position="201"/>
    </location>
</feature>
<evidence type="ECO:0000256" key="1">
    <source>
        <dbReference type="SAM" id="MobiDB-lite"/>
    </source>
</evidence>
<gene>
    <name evidence="2" type="ORF">AMAG_19054</name>
</gene>
<dbReference type="EMBL" id="GG745343">
    <property type="protein sequence ID" value="KNE63763.1"/>
    <property type="molecule type" value="Genomic_DNA"/>
</dbReference>
<feature type="region of interest" description="Disordered" evidence="1">
    <location>
        <begin position="1"/>
        <end position="125"/>
    </location>
</feature>
<feature type="compositionally biased region" description="Low complexity" evidence="1">
    <location>
        <begin position="14"/>
        <end position="29"/>
    </location>
</feature>
<sequence length="201" mass="21984">MFAAAPLFTSSPRTAPVSPATSRASSPARGLVRVASVSSLRARTTDGPPRSSRAHHARRGSLPATPTLMRIDTATDVAPSPSSGHASPDEVDRDDDDDDDDDDVPVLSSAPAVLIHDDDRDEDGRPPPAYMYEHAMACMTIHRRGYIQLLGLAKHELEELAEALPTSWMVRVQRTLRSRASAAAQRQPARIRRRTGRLRRH</sequence>
<reference evidence="2 3" key="1">
    <citation type="submission" date="2009-11" db="EMBL/GenBank/DDBJ databases">
        <title>Annotation of Allomyces macrogynus ATCC 38327.</title>
        <authorList>
            <consortium name="The Broad Institute Genome Sequencing Platform"/>
            <person name="Russ C."/>
            <person name="Cuomo C."/>
            <person name="Burger G."/>
            <person name="Gray M.W."/>
            <person name="Holland P.W.H."/>
            <person name="King N."/>
            <person name="Lang F.B.F."/>
            <person name="Roger A.J."/>
            <person name="Ruiz-Trillo I."/>
            <person name="Young S.K."/>
            <person name="Zeng Q."/>
            <person name="Gargeya S."/>
            <person name="Fitzgerald M."/>
            <person name="Haas B."/>
            <person name="Abouelleil A."/>
            <person name="Alvarado L."/>
            <person name="Arachchi H.M."/>
            <person name="Berlin A."/>
            <person name="Chapman S.B."/>
            <person name="Gearin G."/>
            <person name="Goldberg J."/>
            <person name="Griggs A."/>
            <person name="Gujja S."/>
            <person name="Hansen M."/>
            <person name="Heiman D."/>
            <person name="Howarth C."/>
            <person name="Larimer J."/>
            <person name="Lui A."/>
            <person name="MacDonald P.J.P."/>
            <person name="McCowen C."/>
            <person name="Montmayeur A."/>
            <person name="Murphy C."/>
            <person name="Neiman D."/>
            <person name="Pearson M."/>
            <person name="Priest M."/>
            <person name="Roberts A."/>
            <person name="Saif S."/>
            <person name="Shea T."/>
            <person name="Sisk P."/>
            <person name="Stolte C."/>
            <person name="Sykes S."/>
            <person name="Wortman J."/>
            <person name="Nusbaum C."/>
            <person name="Birren B."/>
        </authorList>
    </citation>
    <scope>NUCLEOTIDE SEQUENCE [LARGE SCALE GENOMIC DNA]</scope>
    <source>
        <strain evidence="2 3">ATCC 38327</strain>
    </source>
</reference>
<feature type="compositionally biased region" description="Basic residues" evidence="1">
    <location>
        <begin position="189"/>
        <end position="201"/>
    </location>
</feature>
<evidence type="ECO:0000313" key="3">
    <source>
        <dbReference type="Proteomes" id="UP000054350"/>
    </source>
</evidence>
<organism evidence="2 3">
    <name type="scientific">Allomyces macrogynus (strain ATCC 38327)</name>
    <name type="common">Allomyces javanicus var. macrogynus</name>
    <dbReference type="NCBI Taxonomy" id="578462"/>
    <lineage>
        <taxon>Eukaryota</taxon>
        <taxon>Fungi</taxon>
        <taxon>Fungi incertae sedis</taxon>
        <taxon>Blastocladiomycota</taxon>
        <taxon>Blastocladiomycetes</taxon>
        <taxon>Blastocladiales</taxon>
        <taxon>Blastocladiaceae</taxon>
        <taxon>Allomyces</taxon>
    </lineage>
</organism>
<accession>A0A0L0SMQ3</accession>
<evidence type="ECO:0000313" key="2">
    <source>
        <dbReference type="EMBL" id="KNE63763.1"/>
    </source>
</evidence>
<keyword evidence="3" id="KW-1185">Reference proteome</keyword>
<feature type="compositionally biased region" description="Acidic residues" evidence="1">
    <location>
        <begin position="89"/>
        <end position="104"/>
    </location>
</feature>